<dbReference type="InterPro" id="IPR001387">
    <property type="entry name" value="Cro/C1-type_HTH"/>
</dbReference>
<dbReference type="Pfam" id="PF19054">
    <property type="entry name" value="DUF5753"/>
    <property type="match status" value="1"/>
</dbReference>
<organism evidence="2 3">
    <name type="scientific">Actinokineospora terrae</name>
    <dbReference type="NCBI Taxonomy" id="155974"/>
    <lineage>
        <taxon>Bacteria</taxon>
        <taxon>Bacillati</taxon>
        <taxon>Actinomycetota</taxon>
        <taxon>Actinomycetes</taxon>
        <taxon>Pseudonocardiales</taxon>
        <taxon>Pseudonocardiaceae</taxon>
        <taxon>Actinokineospora</taxon>
    </lineage>
</organism>
<dbReference type="Proteomes" id="UP000199051">
    <property type="component" value="Unassembled WGS sequence"/>
</dbReference>
<name>A0A1H9P9A0_9PSEU</name>
<evidence type="ECO:0000313" key="3">
    <source>
        <dbReference type="Proteomes" id="UP000199051"/>
    </source>
</evidence>
<dbReference type="STRING" id="155974.SAMN04487818_103349"/>
<dbReference type="Pfam" id="PF13560">
    <property type="entry name" value="HTH_31"/>
    <property type="match status" value="1"/>
</dbReference>
<evidence type="ECO:0000259" key="1">
    <source>
        <dbReference type="PROSITE" id="PS50943"/>
    </source>
</evidence>
<dbReference type="PROSITE" id="PS50943">
    <property type="entry name" value="HTH_CROC1"/>
    <property type="match status" value="1"/>
</dbReference>
<dbReference type="GO" id="GO:0003677">
    <property type="term" value="F:DNA binding"/>
    <property type="evidence" value="ECO:0007669"/>
    <property type="project" value="InterPro"/>
</dbReference>
<evidence type="ECO:0000313" key="2">
    <source>
        <dbReference type="EMBL" id="SER44750.1"/>
    </source>
</evidence>
<dbReference type="AlphaFoldDB" id="A0A1H9P9A0"/>
<dbReference type="InterPro" id="IPR043917">
    <property type="entry name" value="DUF5753"/>
</dbReference>
<accession>A0A1H9P9A0</accession>
<feature type="domain" description="HTH cro/C1-type" evidence="1">
    <location>
        <begin position="19"/>
        <end position="72"/>
    </location>
</feature>
<dbReference type="RefSeq" id="WP_092775783.1">
    <property type="nucleotide sequence ID" value="NZ_FOGI01000003.1"/>
</dbReference>
<gene>
    <name evidence="2" type="ORF">SAMN04487818_103349</name>
</gene>
<protein>
    <submittedName>
        <fullName evidence="2">Helix-turn-helix domain-containing protein</fullName>
    </submittedName>
</protein>
<dbReference type="SUPFAM" id="SSF47413">
    <property type="entry name" value="lambda repressor-like DNA-binding domains"/>
    <property type="match status" value="1"/>
</dbReference>
<proteinExistence type="predicted"/>
<reference evidence="3" key="1">
    <citation type="submission" date="2016-10" db="EMBL/GenBank/DDBJ databases">
        <authorList>
            <person name="Varghese N."/>
            <person name="Submissions S."/>
        </authorList>
    </citation>
    <scope>NUCLEOTIDE SEQUENCE [LARGE SCALE GENOMIC DNA]</scope>
    <source>
        <strain evidence="3">DSM 44260</strain>
    </source>
</reference>
<dbReference type="Gene3D" id="1.10.260.40">
    <property type="entry name" value="lambda repressor-like DNA-binding domains"/>
    <property type="match status" value="1"/>
</dbReference>
<keyword evidence="3" id="KW-1185">Reference proteome</keyword>
<dbReference type="EMBL" id="FOGI01000003">
    <property type="protein sequence ID" value="SER44750.1"/>
    <property type="molecule type" value="Genomic_DNA"/>
</dbReference>
<dbReference type="InterPro" id="IPR010982">
    <property type="entry name" value="Lambda_DNA-bd_dom_sf"/>
</dbReference>
<sequence>MRETTTGSTVPRRQLGRYLRDLRGRARLTVRAAAAELEWSETKIWRIETGQTPLRSLDTEAMCKIYGAPDDVMEYLKELSKKTKEQGWWHAYGEAVPDGFGLYIGLEEAVSSIDWYESDLIPGLFQTKEYSKEIIRSHHPNISEDVLQSRVALRTNRKNLLTRVTARPTISALLNEAILRRQIGEIDVMARQLDHLAELSQVDTVRVRVVPFAAGMHQGLVSGGFMVMHFPEFGTRESEPPVVHTEGLVGELFLDKPSEVGRYSAAFQDMWGKALDERDSLRFIHQTKKELRP</sequence>